<accession>A0A9N7UKI5</accession>
<feature type="compositionally biased region" description="Polar residues" evidence="1">
    <location>
        <begin position="14"/>
        <end position="25"/>
    </location>
</feature>
<evidence type="ECO:0000313" key="2">
    <source>
        <dbReference type="EMBL" id="CAB1433913.1"/>
    </source>
</evidence>
<dbReference type="Proteomes" id="UP001153269">
    <property type="component" value="Unassembled WGS sequence"/>
</dbReference>
<protein>
    <submittedName>
        <fullName evidence="2">Uncharacterized protein</fullName>
    </submittedName>
</protein>
<reference evidence="2" key="1">
    <citation type="submission" date="2020-03" db="EMBL/GenBank/DDBJ databases">
        <authorList>
            <person name="Weist P."/>
        </authorList>
    </citation>
    <scope>NUCLEOTIDE SEQUENCE</scope>
</reference>
<keyword evidence="3" id="KW-1185">Reference proteome</keyword>
<name>A0A9N7UKI5_PLEPL</name>
<evidence type="ECO:0000313" key="3">
    <source>
        <dbReference type="Proteomes" id="UP001153269"/>
    </source>
</evidence>
<evidence type="ECO:0000256" key="1">
    <source>
        <dbReference type="SAM" id="MobiDB-lite"/>
    </source>
</evidence>
<feature type="region of interest" description="Disordered" evidence="1">
    <location>
        <begin position="1"/>
        <end position="27"/>
    </location>
</feature>
<dbReference type="EMBL" id="CADEAL010001613">
    <property type="protein sequence ID" value="CAB1433913.1"/>
    <property type="molecule type" value="Genomic_DNA"/>
</dbReference>
<organism evidence="2 3">
    <name type="scientific">Pleuronectes platessa</name>
    <name type="common">European plaice</name>
    <dbReference type="NCBI Taxonomy" id="8262"/>
    <lineage>
        <taxon>Eukaryota</taxon>
        <taxon>Metazoa</taxon>
        <taxon>Chordata</taxon>
        <taxon>Craniata</taxon>
        <taxon>Vertebrata</taxon>
        <taxon>Euteleostomi</taxon>
        <taxon>Actinopterygii</taxon>
        <taxon>Neopterygii</taxon>
        <taxon>Teleostei</taxon>
        <taxon>Neoteleostei</taxon>
        <taxon>Acanthomorphata</taxon>
        <taxon>Carangaria</taxon>
        <taxon>Pleuronectiformes</taxon>
        <taxon>Pleuronectoidei</taxon>
        <taxon>Pleuronectidae</taxon>
        <taxon>Pleuronectes</taxon>
    </lineage>
</organism>
<proteinExistence type="predicted"/>
<gene>
    <name evidence="2" type="ORF">PLEPLA_LOCUS22005</name>
</gene>
<dbReference type="AlphaFoldDB" id="A0A9N7UKI5"/>
<sequence>MRRSCLFPEREDSQNAPGEESTSCSPAARRLNVRLGLEPAERRTQSQTVITKLNAGERPRDERRSDCRKQEVVSIREINQKQIQRGCVSDPPAFGSVAEVDRSQLQARSGRRPLGAVGGAASCCFQGETRTETLLRPL</sequence>
<comment type="caution">
    <text evidence="2">The sequence shown here is derived from an EMBL/GenBank/DDBJ whole genome shotgun (WGS) entry which is preliminary data.</text>
</comment>